<evidence type="ECO:0000313" key="7">
    <source>
        <dbReference type="Proteomes" id="UP000663887"/>
    </source>
</evidence>
<dbReference type="EMBL" id="CAJOBF010003459">
    <property type="protein sequence ID" value="CAF4092295.1"/>
    <property type="molecule type" value="Genomic_DNA"/>
</dbReference>
<reference evidence="3" key="1">
    <citation type="submission" date="2021-02" db="EMBL/GenBank/DDBJ databases">
        <authorList>
            <person name="Nowell W R."/>
        </authorList>
    </citation>
    <scope>NUCLEOTIDE SEQUENCE</scope>
</reference>
<comment type="caution">
    <text evidence="3">The sequence shown here is derived from an EMBL/GenBank/DDBJ whole genome shotgun (WGS) entry which is preliminary data.</text>
</comment>
<dbReference type="PROSITE" id="PS50181">
    <property type="entry name" value="FBOX"/>
    <property type="match status" value="1"/>
</dbReference>
<evidence type="ECO:0000313" key="2">
    <source>
        <dbReference type="EMBL" id="CAF2003198.1"/>
    </source>
</evidence>
<dbReference type="Proteomes" id="UP000663856">
    <property type="component" value="Unassembled WGS sequence"/>
</dbReference>
<accession>A0A816SJ93</accession>
<dbReference type="EMBL" id="CAJNRG010006403">
    <property type="protein sequence ID" value="CAF2085665.1"/>
    <property type="molecule type" value="Genomic_DNA"/>
</dbReference>
<evidence type="ECO:0000259" key="1">
    <source>
        <dbReference type="PROSITE" id="PS50181"/>
    </source>
</evidence>
<evidence type="ECO:0000313" key="5">
    <source>
        <dbReference type="EMBL" id="CAF4092295.1"/>
    </source>
</evidence>
<evidence type="ECO:0000313" key="4">
    <source>
        <dbReference type="EMBL" id="CAF4073490.1"/>
    </source>
</evidence>
<protein>
    <recommendedName>
        <fullName evidence="1">F-box domain-containing protein</fullName>
    </recommendedName>
</protein>
<proteinExistence type="predicted"/>
<dbReference type="EMBL" id="CAJNRF010001263">
    <property type="protein sequence ID" value="CAF2003198.1"/>
    <property type="molecule type" value="Genomic_DNA"/>
</dbReference>
<keyword evidence="6" id="KW-1185">Reference proteome</keyword>
<organism evidence="3 7">
    <name type="scientific">Rotaria magnacalcarata</name>
    <dbReference type="NCBI Taxonomy" id="392030"/>
    <lineage>
        <taxon>Eukaryota</taxon>
        <taxon>Metazoa</taxon>
        <taxon>Spiralia</taxon>
        <taxon>Gnathifera</taxon>
        <taxon>Rotifera</taxon>
        <taxon>Eurotatoria</taxon>
        <taxon>Bdelloidea</taxon>
        <taxon>Philodinida</taxon>
        <taxon>Philodinidae</taxon>
        <taxon>Rotaria</taxon>
    </lineage>
</organism>
<evidence type="ECO:0000313" key="3">
    <source>
        <dbReference type="EMBL" id="CAF2085665.1"/>
    </source>
</evidence>
<dbReference type="InterPro" id="IPR032675">
    <property type="entry name" value="LRR_dom_sf"/>
</dbReference>
<name>A0A816SJ93_9BILA</name>
<dbReference type="InterPro" id="IPR001810">
    <property type="entry name" value="F-box_dom"/>
</dbReference>
<gene>
    <name evidence="4" type="ORF">OVN521_LOCUS19335</name>
    <name evidence="5" type="ORF">UXM345_LOCUS21746</name>
    <name evidence="2" type="ORF">WKI299_LOCUS4866</name>
    <name evidence="3" type="ORF">XDN619_LOCUS15624</name>
</gene>
<evidence type="ECO:0000313" key="6">
    <source>
        <dbReference type="Proteomes" id="UP000663866"/>
    </source>
</evidence>
<sequence>MASKTLLLDLPNELFPFIFQYLSAVDLLKTFADDKSHRFQTLIQPFISRLDISRESDEWVQNHLSNVLTQHEIVHLRLQSNHLTLIEEHLSSNHIQSMEMIDFDASNDNQKQILDRFSGKLKRLSFVQPGPYEYDNLASLLFRSDSQLERLTLLSYPLYFSVDDIEPCTRLTHLSIVSEGMSPVFVLIQYLPNLQNLKVTMFSQECIVQTPPDIKDVKPCSELRSVTFQGWIKYFDHIESFFATFGSTIEYLSMDIDCRYYVFNGKQLEHVLLDKMPCLSSLHLIIFSPLANDDSIEIETFKSFSWQKFNPIVYWHDVYAQQHMIFTLPYKSDRFQYFSNEFVSTCVSNQTVSLCFDRVRTLILTNTTPFKFETFLFIEKVFPKVKTIKLTHWIIDLLDESEHENEEDHQNIAVVNDDVLADTSLQIPSVKELHIDLWSPFKDYKAFRRFLQFFPNLISLRFKSERSFLHDILQHEQEDKFIKSTLARIEQLDITFEDEKKSWTDAEIRRLFPKVKQYTRGFGGA</sequence>
<dbReference type="Proteomes" id="UP000663887">
    <property type="component" value="Unassembled WGS sequence"/>
</dbReference>
<dbReference type="SUPFAM" id="SSF52047">
    <property type="entry name" value="RNI-like"/>
    <property type="match status" value="1"/>
</dbReference>
<dbReference type="EMBL" id="CAJOBG010003632">
    <property type="protein sequence ID" value="CAF4073490.1"/>
    <property type="molecule type" value="Genomic_DNA"/>
</dbReference>
<dbReference type="Proteomes" id="UP000663842">
    <property type="component" value="Unassembled WGS sequence"/>
</dbReference>
<dbReference type="Proteomes" id="UP000663866">
    <property type="component" value="Unassembled WGS sequence"/>
</dbReference>
<dbReference type="AlphaFoldDB" id="A0A816SJ93"/>
<dbReference type="Gene3D" id="3.80.10.10">
    <property type="entry name" value="Ribonuclease Inhibitor"/>
    <property type="match status" value="1"/>
</dbReference>
<feature type="domain" description="F-box" evidence="1">
    <location>
        <begin position="4"/>
        <end position="50"/>
    </location>
</feature>